<dbReference type="GO" id="GO:0016020">
    <property type="term" value="C:membrane"/>
    <property type="evidence" value="ECO:0007669"/>
    <property type="project" value="UniProtKB-SubCell"/>
</dbReference>
<evidence type="ECO:0000313" key="7">
    <source>
        <dbReference type="EMBL" id="GGK44651.1"/>
    </source>
</evidence>
<feature type="transmembrane region" description="Helical" evidence="5">
    <location>
        <begin position="254"/>
        <end position="276"/>
    </location>
</feature>
<proteinExistence type="predicted"/>
<feature type="transmembrane region" description="Helical" evidence="5">
    <location>
        <begin position="7"/>
        <end position="23"/>
    </location>
</feature>
<evidence type="ECO:0000256" key="4">
    <source>
        <dbReference type="ARBA" id="ARBA00023136"/>
    </source>
</evidence>
<feature type="transmembrane region" description="Helical" evidence="5">
    <location>
        <begin position="288"/>
        <end position="308"/>
    </location>
</feature>
<comment type="caution">
    <text evidence="7">The sequence shown here is derived from an EMBL/GenBank/DDBJ whole genome shotgun (WGS) entry which is preliminary data.</text>
</comment>
<name>A0A917QDA3_9NOCA</name>
<evidence type="ECO:0000256" key="2">
    <source>
        <dbReference type="ARBA" id="ARBA00022692"/>
    </source>
</evidence>
<feature type="domain" description="SLC26A/SulP transporter" evidence="6">
    <location>
        <begin position="139"/>
        <end position="333"/>
    </location>
</feature>
<dbReference type="Proteomes" id="UP000612956">
    <property type="component" value="Unassembled WGS sequence"/>
</dbReference>
<dbReference type="PANTHER" id="PTHR43310:SF1">
    <property type="entry name" value="SULFATE TRANSPORTER YBAR-RELATED"/>
    <property type="match status" value="1"/>
</dbReference>
<sequence length="393" mass="40469">MIGNPSALRVEILAGMVTALALIPETISFSILAGVGPGVGLFTSIVFAMAIAITGGRPAMVSAAAGSVALVVAPLVHDHGVEYLIATVLLAGALQIVLARCGVASLLRFIPKSVLTGFVNALAILIFTAQLPHLIDVPWPVYVLVSAGLVIMVVLPRFTNAVPAALVATVLLTLVAVVFSIDVPRVEDEGDPRGGLAGIGLPGVELSWRTLGIIAPYAVGVAFVGLIETLLTAKLVDDITGTPSNHRRESWGQGIANIATGLFGGMGGCAMIGQTMMNVKTCHARTRISVFVAGLVLLCLVTVLGPVLATIPMAALVAVMIAVSAATADWGSLRPSTLRRTPIAETVAMLLTVAVTVWTHNLAIGVFVGVACAGIVWMYRTRSRAGSALEPAV</sequence>
<dbReference type="Pfam" id="PF00916">
    <property type="entry name" value="Sulfate_transp"/>
    <property type="match status" value="2"/>
</dbReference>
<reference evidence="7" key="2">
    <citation type="submission" date="2020-09" db="EMBL/GenBank/DDBJ databases">
        <authorList>
            <person name="Sun Q."/>
            <person name="Zhou Y."/>
        </authorList>
    </citation>
    <scope>NUCLEOTIDE SEQUENCE</scope>
    <source>
        <strain evidence="7">CGMCC 4.7278</strain>
    </source>
</reference>
<feature type="transmembrane region" description="Helical" evidence="5">
    <location>
        <begin position="162"/>
        <end position="181"/>
    </location>
</feature>
<feature type="transmembrane region" description="Helical" evidence="5">
    <location>
        <begin position="353"/>
        <end position="379"/>
    </location>
</feature>
<organism evidence="7 8">
    <name type="scientific">Nocardia camponoti</name>
    <dbReference type="NCBI Taxonomy" id="1616106"/>
    <lineage>
        <taxon>Bacteria</taxon>
        <taxon>Bacillati</taxon>
        <taxon>Actinomycetota</taxon>
        <taxon>Actinomycetes</taxon>
        <taxon>Mycobacteriales</taxon>
        <taxon>Nocardiaceae</taxon>
        <taxon>Nocardia</taxon>
    </lineage>
</organism>
<feature type="transmembrane region" description="Helical" evidence="5">
    <location>
        <begin position="83"/>
        <end position="107"/>
    </location>
</feature>
<dbReference type="EMBL" id="BMMW01000001">
    <property type="protein sequence ID" value="GGK44651.1"/>
    <property type="molecule type" value="Genomic_DNA"/>
</dbReference>
<dbReference type="AlphaFoldDB" id="A0A917QDA3"/>
<accession>A0A917QDA3</accession>
<evidence type="ECO:0000259" key="6">
    <source>
        <dbReference type="Pfam" id="PF00916"/>
    </source>
</evidence>
<dbReference type="InterPro" id="IPR052706">
    <property type="entry name" value="Membrane-Transporter-like"/>
</dbReference>
<protein>
    <submittedName>
        <fullName evidence="7">Sodium-independent anion transporter</fullName>
    </submittedName>
</protein>
<reference evidence="7" key="1">
    <citation type="journal article" date="2014" name="Int. J. Syst. Evol. Microbiol.">
        <title>Complete genome sequence of Corynebacterium casei LMG S-19264T (=DSM 44701T), isolated from a smear-ripened cheese.</title>
        <authorList>
            <consortium name="US DOE Joint Genome Institute (JGI-PGF)"/>
            <person name="Walter F."/>
            <person name="Albersmeier A."/>
            <person name="Kalinowski J."/>
            <person name="Ruckert C."/>
        </authorList>
    </citation>
    <scope>NUCLEOTIDE SEQUENCE</scope>
    <source>
        <strain evidence="7">CGMCC 4.7278</strain>
    </source>
</reference>
<evidence type="ECO:0000313" key="8">
    <source>
        <dbReference type="Proteomes" id="UP000612956"/>
    </source>
</evidence>
<keyword evidence="2 5" id="KW-0812">Transmembrane</keyword>
<feature type="transmembrane region" description="Helical" evidence="5">
    <location>
        <begin position="29"/>
        <end position="52"/>
    </location>
</feature>
<dbReference type="InterPro" id="IPR011547">
    <property type="entry name" value="SLC26A/SulP_dom"/>
</dbReference>
<keyword evidence="8" id="KW-1185">Reference proteome</keyword>
<comment type="subcellular location">
    <subcellularLocation>
        <location evidence="1">Membrane</location>
        <topology evidence="1">Multi-pass membrane protein</topology>
    </subcellularLocation>
</comment>
<feature type="domain" description="SLC26A/SulP transporter" evidence="6">
    <location>
        <begin position="9"/>
        <end position="136"/>
    </location>
</feature>
<keyword evidence="4 5" id="KW-0472">Membrane</keyword>
<feature type="transmembrane region" description="Helical" evidence="5">
    <location>
        <begin position="137"/>
        <end position="155"/>
    </location>
</feature>
<feature type="transmembrane region" description="Helical" evidence="5">
    <location>
        <begin position="211"/>
        <end position="233"/>
    </location>
</feature>
<gene>
    <name evidence="7" type="ORF">GCM10011591_15310</name>
</gene>
<dbReference type="PANTHER" id="PTHR43310">
    <property type="entry name" value="SULFATE TRANSPORTER YBAR-RELATED"/>
    <property type="match status" value="1"/>
</dbReference>
<keyword evidence="3 5" id="KW-1133">Transmembrane helix</keyword>
<feature type="transmembrane region" description="Helical" evidence="5">
    <location>
        <begin position="114"/>
        <end position="131"/>
    </location>
</feature>
<evidence type="ECO:0000256" key="1">
    <source>
        <dbReference type="ARBA" id="ARBA00004141"/>
    </source>
</evidence>
<evidence type="ECO:0000256" key="5">
    <source>
        <dbReference type="SAM" id="Phobius"/>
    </source>
</evidence>
<feature type="transmembrane region" description="Helical" evidence="5">
    <location>
        <begin position="315"/>
        <end position="333"/>
    </location>
</feature>
<evidence type="ECO:0000256" key="3">
    <source>
        <dbReference type="ARBA" id="ARBA00022989"/>
    </source>
</evidence>